<dbReference type="InterPro" id="IPR038656">
    <property type="entry name" value="Peptidase_G1_sf"/>
</dbReference>
<dbReference type="PRINTS" id="PR00977">
    <property type="entry name" value="SCYTLDPTASE"/>
</dbReference>
<keyword evidence="4" id="KW-1185">Reference proteome</keyword>
<dbReference type="SUPFAM" id="SSF49899">
    <property type="entry name" value="Concanavalin A-like lectins/glucanases"/>
    <property type="match status" value="1"/>
</dbReference>
<name>A0ABP0CJV0_9PEZI</name>
<dbReference type="Proteomes" id="UP001642482">
    <property type="component" value="Unassembled WGS sequence"/>
</dbReference>
<dbReference type="PANTHER" id="PTHR37536">
    <property type="entry name" value="PUTATIVE (AFU_ORTHOLOGUE AFUA_3G02970)-RELATED"/>
    <property type="match status" value="1"/>
</dbReference>
<evidence type="ECO:0000256" key="2">
    <source>
        <dbReference type="SAM" id="SignalP"/>
    </source>
</evidence>
<feature type="chain" id="PRO_5045355951" description="Aspergillopepsin" evidence="2">
    <location>
        <begin position="20"/>
        <end position="295"/>
    </location>
</feature>
<dbReference type="PANTHER" id="PTHR37536:SF1">
    <property type="entry name" value="ASPERGILLOPEPSIN, PUTAITVE (AFU_ORTHOLOGUE AFUA_7G01200)"/>
    <property type="match status" value="1"/>
</dbReference>
<evidence type="ECO:0000256" key="1">
    <source>
        <dbReference type="SAM" id="MobiDB-lite"/>
    </source>
</evidence>
<dbReference type="EMBL" id="CAWUHD010000101">
    <property type="protein sequence ID" value="CAK7231366.1"/>
    <property type="molecule type" value="Genomic_DNA"/>
</dbReference>
<dbReference type="CDD" id="cd13426">
    <property type="entry name" value="Peptidase_G1"/>
    <property type="match status" value="1"/>
</dbReference>
<evidence type="ECO:0008006" key="5">
    <source>
        <dbReference type="Google" id="ProtNLM"/>
    </source>
</evidence>
<evidence type="ECO:0000313" key="4">
    <source>
        <dbReference type="Proteomes" id="UP001642482"/>
    </source>
</evidence>
<protein>
    <recommendedName>
        <fullName evidence="5">Aspergillopepsin</fullName>
    </recommendedName>
</protein>
<dbReference type="Pfam" id="PF01828">
    <property type="entry name" value="Peptidase_A4"/>
    <property type="match status" value="1"/>
</dbReference>
<feature type="region of interest" description="Disordered" evidence="1">
    <location>
        <begin position="28"/>
        <end position="53"/>
    </location>
</feature>
<dbReference type="Gene3D" id="2.60.120.700">
    <property type="entry name" value="Peptidase G1"/>
    <property type="match status" value="1"/>
</dbReference>
<dbReference type="InterPro" id="IPR000250">
    <property type="entry name" value="Peptidase_G1"/>
</dbReference>
<dbReference type="InterPro" id="IPR013320">
    <property type="entry name" value="ConA-like_dom_sf"/>
</dbReference>
<gene>
    <name evidence="3" type="ORF">SEUCBS140593_007901</name>
</gene>
<accession>A0ABP0CJV0</accession>
<organism evidence="3 4">
    <name type="scientific">Sporothrix eucalyptigena</name>
    <dbReference type="NCBI Taxonomy" id="1812306"/>
    <lineage>
        <taxon>Eukaryota</taxon>
        <taxon>Fungi</taxon>
        <taxon>Dikarya</taxon>
        <taxon>Ascomycota</taxon>
        <taxon>Pezizomycotina</taxon>
        <taxon>Sordariomycetes</taxon>
        <taxon>Sordariomycetidae</taxon>
        <taxon>Ophiostomatales</taxon>
        <taxon>Ophiostomataceae</taxon>
        <taxon>Sporothrix</taxon>
    </lineage>
</organism>
<comment type="caution">
    <text evidence="3">The sequence shown here is derived from an EMBL/GenBank/DDBJ whole genome shotgun (WGS) entry which is preliminary data.</text>
</comment>
<evidence type="ECO:0000313" key="3">
    <source>
        <dbReference type="EMBL" id="CAK7231366.1"/>
    </source>
</evidence>
<reference evidence="3 4" key="1">
    <citation type="submission" date="2024-01" db="EMBL/GenBank/DDBJ databases">
        <authorList>
            <person name="Allen C."/>
            <person name="Tagirdzhanova G."/>
        </authorList>
    </citation>
    <scope>NUCLEOTIDE SEQUENCE [LARGE SCALE GENOMIC DNA]</scope>
</reference>
<sequence length="295" mass="30661">MRLSSTLAVALFGVECILASPVVLAPRTSNSLQRRERQRTSNPRLSSSPLDGVNIALSKNNKSTHTVGSGNSTSNAGNKAANDVKYSSNWSGAIVKGSGFQTVTGTIAVPLPKVPSGGSTDTYYSASAWVGFDGDSGCSSTILQVGIDFNIQNGQVSYDAWYEWYPDYAYNFVGFDLHAGDVVTLTATATSSTSGAVLIENETTGKSVTHSFSGESSPLCGLSAEWIVEDYMVAGSLVEMADFGRATFTGCSATESSGVIVGLGNASIYDISNNGAVMTDCSKTGTSVVSCAYVS</sequence>
<feature type="signal peptide" evidence="2">
    <location>
        <begin position="1"/>
        <end position="19"/>
    </location>
</feature>
<feature type="compositionally biased region" description="Polar residues" evidence="1">
    <location>
        <begin position="40"/>
        <end position="49"/>
    </location>
</feature>
<proteinExistence type="predicted"/>
<keyword evidence="2" id="KW-0732">Signal</keyword>